<feature type="compositionally biased region" description="Basic and acidic residues" evidence="1">
    <location>
        <begin position="36"/>
        <end position="53"/>
    </location>
</feature>
<sequence>MVEPKSKWSGCLFSAAPRSECQNCGKKMRATFNPRRTREQILADAEQKTERREQKRKMQREKNEKKSMLRILRDQYTDLRSRIERGECVDFYMGSEQGIRKIRSGNSDALTDPNSSSFNYSPDSPDYSS</sequence>
<evidence type="ECO:0000256" key="1">
    <source>
        <dbReference type="SAM" id="MobiDB-lite"/>
    </source>
</evidence>
<keyword evidence="3" id="KW-1185">Reference proteome</keyword>
<proteinExistence type="predicted"/>
<comment type="caution">
    <text evidence="2">The sequence shown here is derived from an EMBL/GenBank/DDBJ whole genome shotgun (WGS) entry which is preliminary data.</text>
</comment>
<feature type="region of interest" description="Disordered" evidence="1">
    <location>
        <begin position="32"/>
        <end position="69"/>
    </location>
</feature>
<gene>
    <name evidence="2" type="ORF">niasHT_036111</name>
</gene>
<feature type="compositionally biased region" description="Basic and acidic residues" evidence="1">
    <location>
        <begin position="60"/>
        <end position="69"/>
    </location>
</feature>
<organism evidence="2 3">
    <name type="scientific">Heterodera trifolii</name>
    <dbReference type="NCBI Taxonomy" id="157864"/>
    <lineage>
        <taxon>Eukaryota</taxon>
        <taxon>Metazoa</taxon>
        <taxon>Ecdysozoa</taxon>
        <taxon>Nematoda</taxon>
        <taxon>Chromadorea</taxon>
        <taxon>Rhabditida</taxon>
        <taxon>Tylenchina</taxon>
        <taxon>Tylenchomorpha</taxon>
        <taxon>Tylenchoidea</taxon>
        <taxon>Heteroderidae</taxon>
        <taxon>Heteroderinae</taxon>
        <taxon>Heterodera</taxon>
    </lineage>
</organism>
<evidence type="ECO:0000313" key="2">
    <source>
        <dbReference type="EMBL" id="KAL3077408.1"/>
    </source>
</evidence>
<evidence type="ECO:0000313" key="3">
    <source>
        <dbReference type="Proteomes" id="UP001620626"/>
    </source>
</evidence>
<accession>A0ABD2IMH4</accession>
<dbReference type="AlphaFoldDB" id="A0ABD2IMH4"/>
<protein>
    <submittedName>
        <fullName evidence="2">Uncharacterized protein</fullName>
    </submittedName>
</protein>
<dbReference type="EMBL" id="JBICBT010001229">
    <property type="protein sequence ID" value="KAL3077408.1"/>
    <property type="molecule type" value="Genomic_DNA"/>
</dbReference>
<dbReference type="Proteomes" id="UP001620626">
    <property type="component" value="Unassembled WGS sequence"/>
</dbReference>
<name>A0ABD2IMH4_9BILA</name>
<reference evidence="2 3" key="1">
    <citation type="submission" date="2024-10" db="EMBL/GenBank/DDBJ databases">
        <authorList>
            <person name="Kim D."/>
        </authorList>
    </citation>
    <scope>NUCLEOTIDE SEQUENCE [LARGE SCALE GENOMIC DNA]</scope>
    <source>
        <strain evidence="2">BH-2024</strain>
    </source>
</reference>
<feature type="region of interest" description="Disordered" evidence="1">
    <location>
        <begin position="103"/>
        <end position="129"/>
    </location>
</feature>
<feature type="compositionally biased region" description="Polar residues" evidence="1">
    <location>
        <begin position="104"/>
        <end position="129"/>
    </location>
</feature>